<evidence type="ECO:0000256" key="1">
    <source>
        <dbReference type="ARBA" id="ARBA00022505"/>
    </source>
</evidence>
<dbReference type="RefSeq" id="WP_377459289.1">
    <property type="nucleotide sequence ID" value="NZ_JBHLUB010000029.1"/>
</dbReference>
<evidence type="ECO:0000256" key="2">
    <source>
        <dbReference type="PROSITE-ProRule" id="PRU01213"/>
    </source>
</evidence>
<protein>
    <submittedName>
        <fullName evidence="4">Molybdopterin-binding protein</fullName>
    </submittedName>
</protein>
<dbReference type="InterPro" id="IPR005116">
    <property type="entry name" value="Transp-assoc_OB_typ1"/>
</dbReference>
<dbReference type="PROSITE" id="PS51866">
    <property type="entry name" value="MOP"/>
    <property type="match status" value="1"/>
</dbReference>
<dbReference type="Gene3D" id="2.40.50.100">
    <property type="match status" value="1"/>
</dbReference>
<dbReference type="Proteomes" id="UP001589862">
    <property type="component" value="Unassembled WGS sequence"/>
</dbReference>
<keyword evidence="1 2" id="KW-0500">Molybdenum</keyword>
<evidence type="ECO:0000313" key="5">
    <source>
        <dbReference type="Proteomes" id="UP001589862"/>
    </source>
</evidence>
<organism evidence="4 5">
    <name type="scientific">Micrococcoides hystricis</name>
    <dbReference type="NCBI Taxonomy" id="1572761"/>
    <lineage>
        <taxon>Bacteria</taxon>
        <taxon>Bacillati</taxon>
        <taxon>Actinomycetota</taxon>
        <taxon>Actinomycetes</taxon>
        <taxon>Micrococcales</taxon>
        <taxon>Micrococcaceae</taxon>
        <taxon>Micrococcoides</taxon>
    </lineage>
</organism>
<evidence type="ECO:0000259" key="3">
    <source>
        <dbReference type="PROSITE" id="PS51866"/>
    </source>
</evidence>
<accession>A0ABV6PD28</accession>
<dbReference type="NCBIfam" id="TIGR00638">
    <property type="entry name" value="Mop"/>
    <property type="match status" value="1"/>
</dbReference>
<sequence length="69" mass="7408">MRLSTRNQLKGVVESVDLSEAMAVVRVKVGENVFTSSITRAAAQDLGLAEGKDVYILIKSTDVQLGVDD</sequence>
<keyword evidence="5" id="KW-1185">Reference proteome</keyword>
<dbReference type="EMBL" id="JBHLUB010000029">
    <property type="protein sequence ID" value="MFC0582262.1"/>
    <property type="molecule type" value="Genomic_DNA"/>
</dbReference>
<dbReference type="InterPro" id="IPR004606">
    <property type="entry name" value="Mop_domain"/>
</dbReference>
<dbReference type="Pfam" id="PF03459">
    <property type="entry name" value="TOBE"/>
    <property type="match status" value="1"/>
</dbReference>
<reference evidence="4 5" key="1">
    <citation type="submission" date="2024-09" db="EMBL/GenBank/DDBJ databases">
        <authorList>
            <person name="Sun Q."/>
            <person name="Mori K."/>
        </authorList>
    </citation>
    <scope>NUCLEOTIDE SEQUENCE [LARGE SCALE GENOMIC DNA]</scope>
    <source>
        <strain evidence="4 5">NCAIM B.02604</strain>
    </source>
</reference>
<name>A0ABV6PD28_9MICC</name>
<feature type="domain" description="Mop" evidence="3">
    <location>
        <begin position="2"/>
        <end position="67"/>
    </location>
</feature>
<gene>
    <name evidence="4" type="ORF">ACFFFR_07695</name>
</gene>
<proteinExistence type="predicted"/>
<dbReference type="SUPFAM" id="SSF50331">
    <property type="entry name" value="MOP-like"/>
    <property type="match status" value="1"/>
</dbReference>
<comment type="caution">
    <text evidence="4">The sequence shown here is derived from an EMBL/GenBank/DDBJ whole genome shotgun (WGS) entry which is preliminary data.</text>
</comment>
<dbReference type="InterPro" id="IPR008995">
    <property type="entry name" value="Mo/tungstate-bd_C_term_dom"/>
</dbReference>
<evidence type="ECO:0000313" key="4">
    <source>
        <dbReference type="EMBL" id="MFC0582262.1"/>
    </source>
</evidence>